<comment type="similarity">
    <text evidence="1">Belongs to the glycosyltransferase 2 family.</text>
</comment>
<evidence type="ECO:0000256" key="1">
    <source>
        <dbReference type="ARBA" id="ARBA00006739"/>
    </source>
</evidence>
<dbReference type="PANTHER" id="PTHR43685:SF5">
    <property type="entry name" value="GLYCOSYLTRANSFERASE EPSE-RELATED"/>
    <property type="match status" value="1"/>
</dbReference>
<keyword evidence="2 5" id="KW-0328">Glycosyltransferase</keyword>
<dbReference type="RefSeq" id="WP_311662542.1">
    <property type="nucleotide sequence ID" value="NZ_JAVRHT010000009.1"/>
</dbReference>
<gene>
    <name evidence="5" type="ORF">RM540_05495</name>
</gene>
<dbReference type="Pfam" id="PF00535">
    <property type="entry name" value="Glycos_transf_2"/>
    <property type="match status" value="1"/>
</dbReference>
<dbReference type="GO" id="GO:0016757">
    <property type="term" value="F:glycosyltransferase activity"/>
    <property type="evidence" value="ECO:0007669"/>
    <property type="project" value="UniProtKB-KW"/>
</dbReference>
<dbReference type="InterPro" id="IPR001173">
    <property type="entry name" value="Glyco_trans_2-like"/>
</dbReference>
<dbReference type="EC" id="2.4.-.-" evidence="5"/>
<proteinExistence type="inferred from homology"/>
<evidence type="ECO:0000256" key="2">
    <source>
        <dbReference type="ARBA" id="ARBA00022676"/>
    </source>
</evidence>
<evidence type="ECO:0000259" key="4">
    <source>
        <dbReference type="Pfam" id="PF00535"/>
    </source>
</evidence>
<name>A0ABU3BPI1_9BACT</name>
<dbReference type="InterPro" id="IPR029044">
    <property type="entry name" value="Nucleotide-diphossugar_trans"/>
</dbReference>
<protein>
    <submittedName>
        <fullName evidence="5">Glycosyltransferase</fullName>
        <ecNumber evidence="5">2.4.-.-</ecNumber>
    </submittedName>
</protein>
<dbReference type="SUPFAM" id="SSF53448">
    <property type="entry name" value="Nucleotide-diphospho-sugar transferases"/>
    <property type="match status" value="1"/>
</dbReference>
<dbReference type="PANTHER" id="PTHR43685">
    <property type="entry name" value="GLYCOSYLTRANSFERASE"/>
    <property type="match status" value="1"/>
</dbReference>
<accession>A0ABU3BPI1</accession>
<reference evidence="5 6" key="1">
    <citation type="submission" date="2023-09" db="EMBL/GenBank/DDBJ databases">
        <authorList>
            <person name="Rey-Velasco X."/>
        </authorList>
    </citation>
    <scope>NUCLEOTIDE SEQUENCE [LARGE SCALE GENOMIC DNA]</scope>
    <source>
        <strain evidence="5 6">F394</strain>
    </source>
</reference>
<evidence type="ECO:0000313" key="6">
    <source>
        <dbReference type="Proteomes" id="UP001267426"/>
    </source>
</evidence>
<comment type="caution">
    <text evidence="5">The sequence shown here is derived from an EMBL/GenBank/DDBJ whole genome shotgun (WGS) entry which is preliminary data.</text>
</comment>
<dbReference type="Gene3D" id="3.90.550.10">
    <property type="entry name" value="Spore Coat Polysaccharide Biosynthesis Protein SpsA, Chain A"/>
    <property type="match status" value="1"/>
</dbReference>
<feature type="domain" description="Glycosyltransferase 2-like" evidence="4">
    <location>
        <begin position="14"/>
        <end position="148"/>
    </location>
</feature>
<dbReference type="InterPro" id="IPR050834">
    <property type="entry name" value="Glycosyltransf_2"/>
</dbReference>
<dbReference type="Proteomes" id="UP001267426">
    <property type="component" value="Unassembled WGS sequence"/>
</dbReference>
<dbReference type="EMBL" id="JAVRHT010000009">
    <property type="protein sequence ID" value="MDT0631199.1"/>
    <property type="molecule type" value="Genomic_DNA"/>
</dbReference>
<keyword evidence="3 5" id="KW-0808">Transferase</keyword>
<evidence type="ECO:0000256" key="3">
    <source>
        <dbReference type="ARBA" id="ARBA00022679"/>
    </source>
</evidence>
<keyword evidence="6" id="KW-1185">Reference proteome</keyword>
<organism evidence="5 6">
    <name type="scientific">Rubrivirga litoralis</name>
    <dbReference type="NCBI Taxonomy" id="3075598"/>
    <lineage>
        <taxon>Bacteria</taxon>
        <taxon>Pseudomonadati</taxon>
        <taxon>Rhodothermota</taxon>
        <taxon>Rhodothermia</taxon>
        <taxon>Rhodothermales</taxon>
        <taxon>Rubricoccaceae</taxon>
        <taxon>Rubrivirga</taxon>
    </lineage>
</organism>
<evidence type="ECO:0000313" key="5">
    <source>
        <dbReference type="EMBL" id="MDT0631199.1"/>
    </source>
</evidence>
<sequence length="356" mass="39093">MERSLEEQAVPRVSVLMAVYNGEQYLAEALDSVLAQTLSDIEIVVVDDASTDGTAAILADYAARDGRLVVLRNEENRKLAASLNRGLAACRAPLVARADADDVNMPDRLEKQVAFLERHPEVGVLGSGFHRIGPGGEYLYSKGYAEDHETIRARQLFSGSLLHPSVVFRADVVRGVGGYDESYWTAQDTDLWARLHDRTRFANLPDTLVHYRTHGTSVVRTRGKAGLRLSLRVSQPLLEDRLERTLTDEEVAAVVTLYRGHHALNPAGVRVGLPLLREVLQRVRQTEPPAAAQSLRREAAASLLAQGGRHGLRDPRALRALLCSAAALDPRLLASRRMARLLPRAIGLHSAEPPAR</sequence>